<feature type="compositionally biased region" description="Gly residues" evidence="1">
    <location>
        <begin position="55"/>
        <end position="67"/>
    </location>
</feature>
<sequence>MASTTDAPRPPAEGRESRAGDVPERRPHASGSKKSSLLRRTHSFSKTLICVGSRRAGGGAALGGGVALGAVDTRSH</sequence>
<reference evidence="2 3" key="1">
    <citation type="submission" date="2019-03" db="EMBL/GenBank/DDBJ databases">
        <title>First draft genome of Liparis tanakae, snailfish: a comprehensive survey of snailfish specific genes.</title>
        <authorList>
            <person name="Kim W."/>
            <person name="Song I."/>
            <person name="Jeong J.-H."/>
            <person name="Kim D."/>
            <person name="Kim S."/>
            <person name="Ryu S."/>
            <person name="Song J.Y."/>
            <person name="Lee S.K."/>
        </authorList>
    </citation>
    <scope>NUCLEOTIDE SEQUENCE [LARGE SCALE GENOMIC DNA]</scope>
    <source>
        <tissue evidence="2">Muscle</tissue>
    </source>
</reference>
<protein>
    <submittedName>
        <fullName evidence="2">Uncharacterized protein</fullName>
    </submittedName>
</protein>
<name>A0A4Z2FXI8_9TELE</name>
<feature type="region of interest" description="Disordered" evidence="1">
    <location>
        <begin position="1"/>
        <end position="41"/>
    </location>
</feature>
<evidence type="ECO:0000313" key="3">
    <source>
        <dbReference type="Proteomes" id="UP000314294"/>
    </source>
</evidence>
<proteinExistence type="predicted"/>
<dbReference type="EMBL" id="SRLO01000829">
    <property type="protein sequence ID" value="TNN45701.1"/>
    <property type="molecule type" value="Genomic_DNA"/>
</dbReference>
<comment type="caution">
    <text evidence="2">The sequence shown here is derived from an EMBL/GenBank/DDBJ whole genome shotgun (WGS) entry which is preliminary data.</text>
</comment>
<keyword evidence="3" id="KW-1185">Reference proteome</keyword>
<organism evidence="2 3">
    <name type="scientific">Liparis tanakae</name>
    <name type="common">Tanaka's snailfish</name>
    <dbReference type="NCBI Taxonomy" id="230148"/>
    <lineage>
        <taxon>Eukaryota</taxon>
        <taxon>Metazoa</taxon>
        <taxon>Chordata</taxon>
        <taxon>Craniata</taxon>
        <taxon>Vertebrata</taxon>
        <taxon>Euteleostomi</taxon>
        <taxon>Actinopterygii</taxon>
        <taxon>Neopterygii</taxon>
        <taxon>Teleostei</taxon>
        <taxon>Neoteleostei</taxon>
        <taxon>Acanthomorphata</taxon>
        <taxon>Eupercaria</taxon>
        <taxon>Perciformes</taxon>
        <taxon>Cottioidei</taxon>
        <taxon>Cottales</taxon>
        <taxon>Liparidae</taxon>
        <taxon>Liparis</taxon>
    </lineage>
</organism>
<feature type="region of interest" description="Disordered" evidence="1">
    <location>
        <begin position="55"/>
        <end position="76"/>
    </location>
</feature>
<accession>A0A4Z2FXI8</accession>
<evidence type="ECO:0000313" key="2">
    <source>
        <dbReference type="EMBL" id="TNN45701.1"/>
    </source>
</evidence>
<dbReference type="AlphaFoldDB" id="A0A4Z2FXI8"/>
<dbReference type="Proteomes" id="UP000314294">
    <property type="component" value="Unassembled WGS sequence"/>
</dbReference>
<evidence type="ECO:0000256" key="1">
    <source>
        <dbReference type="SAM" id="MobiDB-lite"/>
    </source>
</evidence>
<feature type="compositionally biased region" description="Basic and acidic residues" evidence="1">
    <location>
        <begin position="12"/>
        <end position="27"/>
    </location>
</feature>
<gene>
    <name evidence="2" type="ORF">EYF80_044092</name>
</gene>